<feature type="compositionally biased region" description="Polar residues" evidence="1">
    <location>
        <begin position="427"/>
        <end position="436"/>
    </location>
</feature>
<gene>
    <name evidence="3" type="ORF">BCR38DRAFT_470506</name>
</gene>
<feature type="region of interest" description="Disordered" evidence="1">
    <location>
        <begin position="151"/>
        <end position="187"/>
    </location>
</feature>
<evidence type="ECO:0000313" key="4">
    <source>
        <dbReference type="Proteomes" id="UP000193689"/>
    </source>
</evidence>
<organism evidence="3 4">
    <name type="scientific">Pseudomassariella vexata</name>
    <dbReference type="NCBI Taxonomy" id="1141098"/>
    <lineage>
        <taxon>Eukaryota</taxon>
        <taxon>Fungi</taxon>
        <taxon>Dikarya</taxon>
        <taxon>Ascomycota</taxon>
        <taxon>Pezizomycotina</taxon>
        <taxon>Sordariomycetes</taxon>
        <taxon>Xylariomycetidae</taxon>
        <taxon>Amphisphaeriales</taxon>
        <taxon>Pseudomassariaceae</taxon>
        <taxon>Pseudomassariella</taxon>
    </lineage>
</organism>
<feature type="region of interest" description="Disordered" evidence="1">
    <location>
        <begin position="414"/>
        <end position="502"/>
    </location>
</feature>
<feature type="region of interest" description="Disordered" evidence="1">
    <location>
        <begin position="102"/>
        <end position="123"/>
    </location>
</feature>
<protein>
    <submittedName>
        <fullName evidence="3">Uncharacterized protein</fullName>
    </submittedName>
</protein>
<dbReference type="GeneID" id="63779048"/>
<feature type="region of interest" description="Disordered" evidence="1">
    <location>
        <begin position="206"/>
        <end position="352"/>
    </location>
</feature>
<comment type="caution">
    <text evidence="3">The sequence shown here is derived from an EMBL/GenBank/DDBJ whole genome shotgun (WGS) entry which is preliminary data.</text>
</comment>
<dbReference type="RefSeq" id="XP_040721169.1">
    <property type="nucleotide sequence ID" value="XM_040862836.1"/>
</dbReference>
<dbReference type="AlphaFoldDB" id="A0A1Y2EJD4"/>
<feature type="transmembrane region" description="Helical" evidence="2">
    <location>
        <begin position="26"/>
        <end position="50"/>
    </location>
</feature>
<dbReference type="InParanoid" id="A0A1Y2EJD4"/>
<keyword evidence="4" id="KW-1185">Reference proteome</keyword>
<evidence type="ECO:0000313" key="3">
    <source>
        <dbReference type="EMBL" id="ORY71577.1"/>
    </source>
</evidence>
<feature type="compositionally biased region" description="Polar residues" evidence="1">
    <location>
        <begin position="169"/>
        <end position="178"/>
    </location>
</feature>
<accession>A0A1Y2EJD4</accession>
<sequence length="646" mass="71795">MAHRCDALDNIATRREPYINQLTYHVIPLCAVFLLCFSVGGVMVCSLGYGKPVPRDAVVVVSILFGIMSFFWLICRLVLYQRDLKAMHECHDIEKGVEKGVGNEPQRVLAPRGYNSGNYQDNNQNHQQLQYQQYHHPQNAALHELGDGTHQRAIQHNGGYPQRQRKQQDNMQETSSKPTQHDGADPQPQQLRQFTIIRGNAHEHLQGLTQPDSDCQQQGPAEMSAIQNSTKPSPVGWRQQNQGDGDLNPGPTLTVHRPGAPSQADFAPPLAKSTPIRRKSVPKQQARDNQNNRRRRVNKYNDRGSLPYQDQKLRRGGPEFDRYAEAEQSSSKSEHQIPSEGKATITSKDSSGYEFHPEIQDELFVATAVPSDYSECKCPGNSNLWDLIDETEEKLLHGTYMVQHHNAIQKIDAQSTHPGTQIKAATEANSKTSQAQKDAHTTPFQIRPLNLTKNPQHSDKAKKSQNAPPEKQNSLPPQLDLEVPLDSPIQLPGTPSPCKLPDTDQVAKQLNAYVASASATRSGRGRWHLTRKRLAVPQSAAEKLVPEKANTNGKAFVVAVMGSKHSHELTALSKTSSESNFSAARNRRNSSSLYDSVVSQLSSSSSDKESISSATTVFSDERRDLEQWDIERNLKRGLGLGLMGHA</sequence>
<feature type="compositionally biased region" description="Basic and acidic residues" evidence="1">
    <location>
        <begin position="311"/>
        <end position="325"/>
    </location>
</feature>
<dbReference type="OrthoDB" id="4743520at2759"/>
<dbReference type="EMBL" id="MCFJ01000001">
    <property type="protein sequence ID" value="ORY71577.1"/>
    <property type="molecule type" value="Genomic_DNA"/>
</dbReference>
<keyword evidence="2" id="KW-0812">Transmembrane</keyword>
<keyword evidence="2" id="KW-0472">Membrane</keyword>
<feature type="compositionally biased region" description="Polar residues" evidence="1">
    <location>
        <begin position="464"/>
        <end position="476"/>
    </location>
</feature>
<feature type="compositionally biased region" description="Polar residues" evidence="1">
    <location>
        <begin position="207"/>
        <end position="243"/>
    </location>
</feature>
<feature type="transmembrane region" description="Helical" evidence="2">
    <location>
        <begin position="57"/>
        <end position="79"/>
    </location>
</feature>
<reference evidence="3 4" key="1">
    <citation type="submission" date="2016-07" db="EMBL/GenBank/DDBJ databases">
        <title>Pervasive Adenine N6-methylation of Active Genes in Fungi.</title>
        <authorList>
            <consortium name="DOE Joint Genome Institute"/>
            <person name="Mondo S.J."/>
            <person name="Dannebaum R.O."/>
            <person name="Kuo R.C."/>
            <person name="Labutti K."/>
            <person name="Haridas S."/>
            <person name="Kuo A."/>
            <person name="Salamov A."/>
            <person name="Ahrendt S.R."/>
            <person name="Lipzen A."/>
            <person name="Sullivan W."/>
            <person name="Andreopoulos W.B."/>
            <person name="Clum A."/>
            <person name="Lindquist E."/>
            <person name="Daum C."/>
            <person name="Ramamoorthy G.K."/>
            <person name="Gryganskyi A."/>
            <person name="Culley D."/>
            <person name="Magnuson J.K."/>
            <person name="James T.Y."/>
            <person name="O'Malley M.A."/>
            <person name="Stajich J.E."/>
            <person name="Spatafora J.W."/>
            <person name="Visel A."/>
            <person name="Grigoriev I.V."/>
        </authorList>
    </citation>
    <scope>NUCLEOTIDE SEQUENCE [LARGE SCALE GENOMIC DNA]</scope>
    <source>
        <strain evidence="3 4">CBS 129021</strain>
    </source>
</reference>
<evidence type="ECO:0000256" key="2">
    <source>
        <dbReference type="SAM" id="Phobius"/>
    </source>
</evidence>
<keyword evidence="2" id="KW-1133">Transmembrane helix</keyword>
<name>A0A1Y2EJD4_9PEZI</name>
<evidence type="ECO:0000256" key="1">
    <source>
        <dbReference type="SAM" id="MobiDB-lite"/>
    </source>
</evidence>
<proteinExistence type="predicted"/>
<dbReference type="Proteomes" id="UP000193689">
    <property type="component" value="Unassembled WGS sequence"/>
</dbReference>